<protein>
    <submittedName>
        <fullName evidence="2">Uncharacterized protein</fullName>
    </submittedName>
</protein>
<keyword evidence="3" id="KW-1185">Reference proteome</keyword>
<gene>
    <name evidence="2" type="ORF">GDO81_010864</name>
</gene>
<dbReference type="Proteomes" id="UP000824782">
    <property type="component" value="Unassembled WGS sequence"/>
</dbReference>
<evidence type="ECO:0000313" key="2">
    <source>
        <dbReference type="EMBL" id="KAG8579396.1"/>
    </source>
</evidence>
<evidence type="ECO:0000313" key="3">
    <source>
        <dbReference type="Proteomes" id="UP000824782"/>
    </source>
</evidence>
<dbReference type="EMBL" id="WNYA01000004">
    <property type="protein sequence ID" value="KAG8579396.1"/>
    <property type="molecule type" value="Genomic_DNA"/>
</dbReference>
<dbReference type="AlphaFoldDB" id="A0AAV7C3W9"/>
<keyword evidence="1" id="KW-0472">Membrane</keyword>
<proteinExistence type="predicted"/>
<sequence length="81" mass="9203">MNLAFTSRNKSYPMCLIKNSALQLIMNILCPAQAVAQGSLTVFILLILAVLYTIYSFTFTRQCLVCRMNFAFLSFVYKTAF</sequence>
<evidence type="ECO:0000256" key="1">
    <source>
        <dbReference type="SAM" id="Phobius"/>
    </source>
</evidence>
<accession>A0AAV7C3W9</accession>
<keyword evidence="1" id="KW-0812">Transmembrane</keyword>
<name>A0AAV7C3W9_ENGPU</name>
<keyword evidence="1" id="KW-1133">Transmembrane helix</keyword>
<comment type="caution">
    <text evidence="2">The sequence shown here is derived from an EMBL/GenBank/DDBJ whole genome shotgun (WGS) entry which is preliminary data.</text>
</comment>
<reference evidence="2" key="1">
    <citation type="thesis" date="2020" institute="ProQuest LLC" country="789 East Eisenhower Parkway, Ann Arbor, MI, USA">
        <title>Comparative Genomics and Chromosome Evolution.</title>
        <authorList>
            <person name="Mudd A.B."/>
        </authorList>
    </citation>
    <scope>NUCLEOTIDE SEQUENCE</scope>
    <source>
        <strain evidence="2">237g6f4</strain>
        <tissue evidence="2">Blood</tissue>
    </source>
</reference>
<organism evidence="2 3">
    <name type="scientific">Engystomops pustulosus</name>
    <name type="common">Tungara frog</name>
    <name type="synonym">Physalaemus pustulosus</name>
    <dbReference type="NCBI Taxonomy" id="76066"/>
    <lineage>
        <taxon>Eukaryota</taxon>
        <taxon>Metazoa</taxon>
        <taxon>Chordata</taxon>
        <taxon>Craniata</taxon>
        <taxon>Vertebrata</taxon>
        <taxon>Euteleostomi</taxon>
        <taxon>Amphibia</taxon>
        <taxon>Batrachia</taxon>
        <taxon>Anura</taxon>
        <taxon>Neobatrachia</taxon>
        <taxon>Hyloidea</taxon>
        <taxon>Leptodactylidae</taxon>
        <taxon>Leiuperinae</taxon>
        <taxon>Engystomops</taxon>
    </lineage>
</organism>
<feature type="transmembrane region" description="Helical" evidence="1">
    <location>
        <begin position="40"/>
        <end position="59"/>
    </location>
</feature>